<proteinExistence type="predicted"/>
<reference evidence="2" key="1">
    <citation type="journal article" date="2014" name="Front. Microbiol.">
        <title>High frequency of phylogenetically diverse reductive dehalogenase-homologous genes in deep subseafloor sedimentary metagenomes.</title>
        <authorList>
            <person name="Kawai M."/>
            <person name="Futagami T."/>
            <person name="Toyoda A."/>
            <person name="Takaki Y."/>
            <person name="Nishi S."/>
            <person name="Hori S."/>
            <person name="Arai W."/>
            <person name="Tsubouchi T."/>
            <person name="Morono Y."/>
            <person name="Uchiyama I."/>
            <person name="Ito T."/>
            <person name="Fujiyama A."/>
            <person name="Inagaki F."/>
            <person name="Takami H."/>
        </authorList>
    </citation>
    <scope>NUCLEOTIDE SEQUENCE</scope>
    <source>
        <strain evidence="2">Expedition CK06-06</strain>
    </source>
</reference>
<comment type="caution">
    <text evidence="2">The sequence shown here is derived from an EMBL/GenBank/DDBJ whole genome shotgun (WGS) entry which is preliminary data.</text>
</comment>
<evidence type="ECO:0000256" key="1">
    <source>
        <dbReference type="SAM" id="MobiDB-lite"/>
    </source>
</evidence>
<name>X0XYC4_9ZZZZ</name>
<dbReference type="AlphaFoldDB" id="X0XYC4"/>
<feature type="region of interest" description="Disordered" evidence="1">
    <location>
        <begin position="25"/>
        <end position="46"/>
    </location>
</feature>
<dbReference type="EMBL" id="BARS01050426">
    <property type="protein sequence ID" value="GAG48360.1"/>
    <property type="molecule type" value="Genomic_DNA"/>
</dbReference>
<accession>X0XYC4</accession>
<protein>
    <submittedName>
        <fullName evidence="2">Uncharacterized protein</fullName>
    </submittedName>
</protein>
<evidence type="ECO:0000313" key="2">
    <source>
        <dbReference type="EMBL" id="GAG48360.1"/>
    </source>
</evidence>
<feature type="non-terminal residue" evidence="2">
    <location>
        <position position="1"/>
    </location>
</feature>
<sequence>GMSVSVGVTDGGEDGLGENYLHITATETGPELMDGEDVSGFDEKAA</sequence>
<organism evidence="2">
    <name type="scientific">marine sediment metagenome</name>
    <dbReference type="NCBI Taxonomy" id="412755"/>
    <lineage>
        <taxon>unclassified sequences</taxon>
        <taxon>metagenomes</taxon>
        <taxon>ecological metagenomes</taxon>
    </lineage>
</organism>
<gene>
    <name evidence="2" type="ORF">S01H1_75283</name>
</gene>